<sequence length="425" mass="49495">MTMEEYPSDTDFRVFVEEKFGRDRTQDFLRSNKNFLVHANSTEDIANVTRRILFGYDESEHLKKGLLEQEQEEKATAFTFKTDDELDDLERELSRASSTERVFDENKNIKISDVTQTDHGFEVDIEYVYWRHAQRNLMDSQDKKASISVEQTGEDDVVKVNQDYRKYDELGAVQDFFDGWNQYRMENGNEPLDKGDIVLERLRIEDRVDFFDDILSENPGNWRFDQAIKLGLRQGDAPEEMFDDADGDIEDRLDEELRGITNAVLTGEGLRGNDFVQQCISNGYYFKSGKLRFVNTDVAEQVEIAIEFKQEPRSSFDISIEQEYETVEEGEREPTTFEETRRDEIRDTFRDLVIELYGQKVDLPDLIEERNTPQELTELPGVGETVAENLRDAGYDSVQDVYEADMDDLMEIQRIGESKAEELTQ</sequence>
<dbReference type="Proteomes" id="UP000663305">
    <property type="component" value="Chromosome"/>
</dbReference>
<proteinExistence type="predicted"/>
<feature type="domain" description="Helix-hairpin-helix DNA-binding motif class 1" evidence="1">
    <location>
        <begin position="407"/>
        <end position="424"/>
    </location>
</feature>
<accession>A0A897NHW4</accession>
<dbReference type="SUPFAM" id="SSF47794">
    <property type="entry name" value="Rad51 N-terminal domain-like"/>
    <property type="match status" value="1"/>
</dbReference>
<protein>
    <submittedName>
        <fullName evidence="2">Toprim domain and Zn-finger domain</fullName>
    </submittedName>
</protein>
<organism evidence="2 3">
    <name type="scientific">Halapricum desulfuricans</name>
    <dbReference type="NCBI Taxonomy" id="2841257"/>
    <lineage>
        <taxon>Archaea</taxon>
        <taxon>Methanobacteriati</taxon>
        <taxon>Methanobacteriota</taxon>
        <taxon>Stenosarchaea group</taxon>
        <taxon>Halobacteria</taxon>
        <taxon>Halobacteriales</taxon>
        <taxon>Haloarculaceae</taxon>
        <taxon>Halapricum</taxon>
    </lineage>
</organism>
<dbReference type="InterPro" id="IPR003583">
    <property type="entry name" value="Hlx-hairpin-Hlx_DNA-bd_motif"/>
</dbReference>
<gene>
    <name evidence="2" type="ORF">HSBGL_0122</name>
</gene>
<reference evidence="2" key="1">
    <citation type="submission" date="2020-11" db="EMBL/GenBank/DDBJ databases">
        <title>Carbohydrate-dependent, anaerobic sulfur respiration: A novel catabolism in halophilic archaea.</title>
        <authorList>
            <person name="Sorokin D.Y."/>
            <person name="Messina E."/>
            <person name="Smedile F."/>
            <person name="La Cono V."/>
            <person name="Hallsworth J.E."/>
            <person name="Yakimov M.M."/>
        </authorList>
    </citation>
    <scope>NUCLEOTIDE SEQUENCE</scope>
    <source>
        <strain evidence="2">HSR-Bgl</strain>
    </source>
</reference>
<dbReference type="AlphaFoldDB" id="A0A897NHW4"/>
<evidence type="ECO:0000259" key="1">
    <source>
        <dbReference type="SMART" id="SM00278"/>
    </source>
</evidence>
<dbReference type="GO" id="GO:0000166">
    <property type="term" value="F:nucleotide binding"/>
    <property type="evidence" value="ECO:0007669"/>
    <property type="project" value="InterPro"/>
</dbReference>
<dbReference type="RefSeq" id="WP_229125195.1">
    <property type="nucleotide sequence ID" value="NZ_CP064789.1"/>
</dbReference>
<dbReference type="GO" id="GO:0006281">
    <property type="term" value="P:DNA repair"/>
    <property type="evidence" value="ECO:0007669"/>
    <property type="project" value="InterPro"/>
</dbReference>
<dbReference type="EMBL" id="CP064789">
    <property type="protein sequence ID" value="QSG10563.1"/>
    <property type="molecule type" value="Genomic_DNA"/>
</dbReference>
<dbReference type="Gene3D" id="1.10.150.20">
    <property type="entry name" value="5' to 3' exonuclease, C-terminal subdomain"/>
    <property type="match status" value="1"/>
</dbReference>
<dbReference type="Pfam" id="PF14520">
    <property type="entry name" value="HHH_5"/>
    <property type="match status" value="1"/>
</dbReference>
<dbReference type="InterPro" id="IPR010995">
    <property type="entry name" value="DNA_repair_Rad51/TF_NusA_a-hlx"/>
</dbReference>
<dbReference type="SMART" id="SM00278">
    <property type="entry name" value="HhH1"/>
    <property type="match status" value="2"/>
</dbReference>
<evidence type="ECO:0000313" key="2">
    <source>
        <dbReference type="EMBL" id="QSG10563.1"/>
    </source>
</evidence>
<dbReference type="GeneID" id="68859653"/>
<evidence type="ECO:0000313" key="3">
    <source>
        <dbReference type="Proteomes" id="UP000663305"/>
    </source>
</evidence>
<name>A0A897NHW4_9EURY</name>
<dbReference type="GO" id="GO:0003677">
    <property type="term" value="F:DNA binding"/>
    <property type="evidence" value="ECO:0007669"/>
    <property type="project" value="InterPro"/>
</dbReference>
<feature type="domain" description="Helix-hairpin-helix DNA-binding motif class 1" evidence="1">
    <location>
        <begin position="374"/>
        <end position="393"/>
    </location>
</feature>